<name>X1BGM3_9ZZZZ</name>
<feature type="non-terminal residue" evidence="1">
    <location>
        <position position="60"/>
    </location>
</feature>
<gene>
    <name evidence="1" type="ORF">S01H4_48898</name>
</gene>
<accession>X1BGM3</accession>
<dbReference type="GO" id="GO:0006364">
    <property type="term" value="P:rRNA processing"/>
    <property type="evidence" value="ECO:0007669"/>
    <property type="project" value="InterPro"/>
</dbReference>
<reference evidence="1" key="1">
    <citation type="journal article" date="2014" name="Front. Microbiol.">
        <title>High frequency of phylogenetically diverse reductive dehalogenase-homologous genes in deep subseafloor sedimentary metagenomes.</title>
        <authorList>
            <person name="Kawai M."/>
            <person name="Futagami T."/>
            <person name="Toyoda A."/>
            <person name="Takaki Y."/>
            <person name="Nishi S."/>
            <person name="Hori S."/>
            <person name="Arai W."/>
            <person name="Tsubouchi T."/>
            <person name="Morono Y."/>
            <person name="Uchiyama I."/>
            <person name="Ito T."/>
            <person name="Fujiyama A."/>
            <person name="Inagaki F."/>
            <person name="Takami H."/>
        </authorList>
    </citation>
    <scope>NUCLEOTIDE SEQUENCE</scope>
    <source>
        <strain evidence="1">Expedition CK06-06</strain>
    </source>
</reference>
<dbReference type="Gene3D" id="3.30.300.20">
    <property type="match status" value="1"/>
</dbReference>
<dbReference type="InterPro" id="IPR000238">
    <property type="entry name" value="RbfA"/>
</dbReference>
<comment type="caution">
    <text evidence="1">The sequence shown here is derived from an EMBL/GenBank/DDBJ whole genome shotgun (WGS) entry which is preliminary data.</text>
</comment>
<protein>
    <recommendedName>
        <fullName evidence="2">Ribosome-binding factor A</fullName>
    </recommendedName>
</protein>
<dbReference type="InterPro" id="IPR015946">
    <property type="entry name" value="KH_dom-like_a/b"/>
</dbReference>
<evidence type="ECO:0008006" key="2">
    <source>
        <dbReference type="Google" id="ProtNLM"/>
    </source>
</evidence>
<sequence length="60" mass="6721">MSEGHVHARLCEEIKRELSAIAEFEVRDPVLKEAFLTVMDVDLSVDARYAKVYIAIGTPS</sequence>
<evidence type="ECO:0000313" key="1">
    <source>
        <dbReference type="EMBL" id="GAG95064.1"/>
    </source>
</evidence>
<proteinExistence type="predicted"/>
<dbReference type="Pfam" id="PF02033">
    <property type="entry name" value="RBFA"/>
    <property type="match status" value="1"/>
</dbReference>
<dbReference type="SUPFAM" id="SSF89919">
    <property type="entry name" value="Ribosome-binding factor A, RbfA"/>
    <property type="match status" value="1"/>
</dbReference>
<dbReference type="InterPro" id="IPR023799">
    <property type="entry name" value="RbfA_dom_sf"/>
</dbReference>
<dbReference type="AlphaFoldDB" id="X1BGM3"/>
<dbReference type="EMBL" id="BART01027602">
    <property type="protein sequence ID" value="GAG95064.1"/>
    <property type="molecule type" value="Genomic_DNA"/>
</dbReference>
<organism evidence="1">
    <name type="scientific">marine sediment metagenome</name>
    <dbReference type="NCBI Taxonomy" id="412755"/>
    <lineage>
        <taxon>unclassified sequences</taxon>
        <taxon>metagenomes</taxon>
        <taxon>ecological metagenomes</taxon>
    </lineage>
</organism>